<accession>A0A8C3X639</accession>
<dbReference type="FunFam" id="3.40.50.300:FF:000366">
    <property type="entry name" value="GTPase, IMAP family member 2"/>
    <property type="match status" value="1"/>
</dbReference>
<dbReference type="SUPFAM" id="SSF52540">
    <property type="entry name" value="P-loop containing nucleoside triphosphate hydrolases"/>
    <property type="match status" value="1"/>
</dbReference>
<organism evidence="5 6">
    <name type="scientific">Catagonus wagneri</name>
    <name type="common">Chacoan peccary</name>
    <dbReference type="NCBI Taxonomy" id="51154"/>
    <lineage>
        <taxon>Eukaryota</taxon>
        <taxon>Metazoa</taxon>
        <taxon>Chordata</taxon>
        <taxon>Craniata</taxon>
        <taxon>Vertebrata</taxon>
        <taxon>Euteleostomi</taxon>
        <taxon>Mammalia</taxon>
        <taxon>Eutheria</taxon>
        <taxon>Laurasiatheria</taxon>
        <taxon>Artiodactyla</taxon>
        <taxon>Suina</taxon>
        <taxon>Tayassuidae</taxon>
        <taxon>Catagonus</taxon>
    </lineage>
</organism>
<comment type="similarity">
    <text evidence="1">Belongs to the TRAFAC class TrmE-Era-EngA-EngB-Septin-like GTPase superfamily. AIG1/Toc34/Toc159-like paraseptin GTPase family. IAN subfamily.</text>
</comment>
<dbReference type="Ensembl" id="ENSCWAT00000025926.1">
    <property type="protein sequence ID" value="ENSCWAP00000023919.1"/>
    <property type="gene ID" value="ENSCWAG00000018223.1"/>
</dbReference>
<reference evidence="5" key="1">
    <citation type="submission" date="2025-08" db="UniProtKB">
        <authorList>
            <consortium name="Ensembl"/>
        </authorList>
    </citation>
    <scope>IDENTIFICATION</scope>
</reference>
<dbReference type="PANTHER" id="PTHR10903:SF69">
    <property type="entry name" value="GTPASE IMAP FAMILY MEMBER 5"/>
    <property type="match status" value="1"/>
</dbReference>
<evidence type="ECO:0000313" key="5">
    <source>
        <dbReference type="Ensembl" id="ENSCWAP00000023919.1"/>
    </source>
</evidence>
<dbReference type="Proteomes" id="UP000694540">
    <property type="component" value="Unplaced"/>
</dbReference>
<evidence type="ECO:0000313" key="6">
    <source>
        <dbReference type="Proteomes" id="UP000694540"/>
    </source>
</evidence>
<reference evidence="5" key="2">
    <citation type="submission" date="2025-09" db="UniProtKB">
        <authorList>
            <consortium name="Ensembl"/>
        </authorList>
    </citation>
    <scope>IDENTIFICATION</scope>
</reference>
<proteinExistence type="inferred from homology"/>
<keyword evidence="2" id="KW-0547">Nucleotide-binding</keyword>
<evidence type="ECO:0000256" key="3">
    <source>
        <dbReference type="ARBA" id="ARBA00023134"/>
    </source>
</evidence>
<dbReference type="Pfam" id="PF04548">
    <property type="entry name" value="AIG1"/>
    <property type="match status" value="1"/>
</dbReference>
<dbReference type="PROSITE" id="PS51720">
    <property type="entry name" value="G_AIG1"/>
    <property type="match status" value="1"/>
</dbReference>
<dbReference type="AlphaFoldDB" id="A0A8C3X639"/>
<dbReference type="GO" id="GO:0005525">
    <property type="term" value="F:GTP binding"/>
    <property type="evidence" value="ECO:0007669"/>
    <property type="project" value="UniProtKB-KW"/>
</dbReference>
<dbReference type="Gene3D" id="3.40.50.300">
    <property type="entry name" value="P-loop containing nucleotide triphosphate hydrolases"/>
    <property type="match status" value="1"/>
</dbReference>
<sequence length="315" mass="35141">MERAHPRQLHINCSCALTGGGEGSLNPGSSSLGVVLVGKTGSRKSATGNSILCQPGFKSRLGTQPVTRTCQVATGTWKGRGSLVVDTPSIFEAKAQDQETYKDTRDCYQLSAQGPTCCCWRLSWDALAVTRVQEVFGAGALRHTVILFTHREDVVGESLHDHVANTGSLRLRSLARECGSRCCAFNNRASAQEQRDQWAELVAVLTGLERERQGAFLSKDLFFEAQMLQRGEAEAPGEGRRHYLARVLLHGEKQKRHLKEAQRNCALRGPLRVKNWIVPHDERCVCLVWEFFIFLFEKKNNNPESFKTSLFCCFL</sequence>
<dbReference type="InterPro" id="IPR027417">
    <property type="entry name" value="P-loop_NTPase"/>
</dbReference>
<name>A0A8C3X639_9CETA</name>
<feature type="domain" description="AIG1-type G" evidence="4">
    <location>
        <begin position="29"/>
        <end position="226"/>
    </location>
</feature>
<evidence type="ECO:0000259" key="4">
    <source>
        <dbReference type="PROSITE" id="PS51720"/>
    </source>
</evidence>
<keyword evidence="6" id="KW-1185">Reference proteome</keyword>
<dbReference type="GeneTree" id="ENSGT00940000154844"/>
<evidence type="ECO:0000256" key="2">
    <source>
        <dbReference type="ARBA" id="ARBA00022741"/>
    </source>
</evidence>
<dbReference type="InterPro" id="IPR045058">
    <property type="entry name" value="GIMA/IAN/Toc"/>
</dbReference>
<keyword evidence="3" id="KW-0342">GTP-binding</keyword>
<evidence type="ECO:0000256" key="1">
    <source>
        <dbReference type="ARBA" id="ARBA00008535"/>
    </source>
</evidence>
<dbReference type="InterPro" id="IPR006703">
    <property type="entry name" value="G_AIG1"/>
</dbReference>
<dbReference type="PANTHER" id="PTHR10903">
    <property type="entry name" value="GTPASE, IMAP FAMILY MEMBER-RELATED"/>
    <property type="match status" value="1"/>
</dbReference>
<protein>
    <recommendedName>
        <fullName evidence="4">AIG1-type G domain-containing protein</fullName>
    </recommendedName>
</protein>